<keyword evidence="8" id="KW-0206">Cytoskeleton</keyword>
<keyword evidence="7 12" id="KW-0472">Membrane</keyword>
<evidence type="ECO:0000256" key="3">
    <source>
        <dbReference type="ARBA" id="ARBA00022475"/>
    </source>
</evidence>
<feature type="coiled-coil region" evidence="10">
    <location>
        <begin position="550"/>
        <end position="577"/>
    </location>
</feature>
<evidence type="ECO:0000256" key="7">
    <source>
        <dbReference type="ARBA" id="ARBA00023136"/>
    </source>
</evidence>
<organism evidence="14 15">
    <name type="scientific">Eublepharis macularius</name>
    <name type="common">Leopard gecko</name>
    <name type="synonym">Cyrtodactylus macularius</name>
    <dbReference type="NCBI Taxonomy" id="481883"/>
    <lineage>
        <taxon>Eukaryota</taxon>
        <taxon>Metazoa</taxon>
        <taxon>Chordata</taxon>
        <taxon>Craniata</taxon>
        <taxon>Vertebrata</taxon>
        <taxon>Euteleostomi</taxon>
        <taxon>Lepidosauria</taxon>
        <taxon>Squamata</taxon>
        <taxon>Bifurcata</taxon>
        <taxon>Gekkota</taxon>
        <taxon>Eublepharidae</taxon>
        <taxon>Eublepharinae</taxon>
        <taxon>Eublepharis</taxon>
    </lineage>
</organism>
<accession>A0AA97LHJ1</accession>
<proteinExistence type="predicted"/>
<sequence length="1294" mass="147740">MRPPARRGACPGAASGLGVALLLLAAAAPSCFGQGLGEGRPRREPRGRPGRGLVRPLPPFLGANFSPALGTERVAQDVFRIQTSRKCFSTTAVKMPEIQGQNEDHKLLLTSAGPDIHSNHSSFASVSFWTKKFKRQVSVNHQTRQDVSRIAVSSAHGIIFQKCAVVGTDHEPERAYVKLLINNTSAPHALNVTDLVLLDNITGLHVQGTKGNQTADGFQTFRIQFLHVGDHYLLEYIAIVNAKESGNAGVLILPAKLTFRSPLNNSEFDSLTASLRIIGEKKTKILLSHSTHGMGFFAAFIISFVLTSVMLWTAYKTRRILRERQEAEQDPNTEYKKEHSYFKSGGTNHEDILLNDHIIDILFFEEPENMLQSLEDFEIANLTHADRDLEARRMQISQEVIALLMKNTIATYGLSPHVEKRVNSAFRKQFLTMEVEIQEEYKRKMVALTAECSLENRKAAESQHHREKGRSREAEELVKKASEKSAAECRALMEKLHRLEQLHGKRFLLVKQDEYFAVTYRELAFSERNEIHKIFFTQMRNMICKGELKLEAAKSLAENYSKMQEDVEERMDFLQAHKKYHLSKRFAHREYLIQLIQLLDPQMPSLWDIVANQIAVFISKVERSCHFPENHLGGVLNRAQAELHSAQEKFAHFVKEEKQKLHQELLAKRRQEMLHKKEEQQAQTCPEKASRGLEDVCCYVAQWLRMLVDHSAEFEELVEKLDNEVKEELLVLRYRLTKRASEEIRRIHYGSVIQELLNLSVPKLYLNQSMEEHQRELAEATQRLEKEDQGKIMAAEKLLQSKREKLSEELLNSMREQRKLRSCEQLVLSKLLGASLSLSEEEVLQIKQEVHGCFSQMDSCLALPKIRARVLLQVYQSEWREAALREVDRKRHSPSGQQETEAGSKTRTKNKIDVLKKSLETKIHIYEESITEQYENKILSELQLERVHQLQALESKIGERITSLQFQRTSKIPETLELYMAVVQLRSLLLEELSTSKTLTNFDCAEITARSNHEMEELEKKMEGELLHQELAQPQPYLMNRRRQNPDQPGIANSLEELHSDGPVPALLQQALTKGEQLVCLHRQSLRDVQNNLAVLENFLETIEMDTLLAVYTKELRLVSHLTKLTQVPAGTLRRLVHLLLPTQPQNELLSVLGLTANKHSEAIPERESSGEEAGNCPKKKHQQSWRTLEMKLRQEVISANLGRMNSVICDNSVLKRKQLALLEKATFFHPECLPEPLHPVDAAGAAEIIMLSDTNEKIFVFRDSAFSTDTSSTKKKKTSFLNSKKLGLIKTEK</sequence>
<feature type="signal peptide" evidence="13">
    <location>
        <begin position="1"/>
        <end position="33"/>
    </location>
</feature>
<feature type="coiled-coil region" evidence="10">
    <location>
        <begin position="763"/>
        <end position="790"/>
    </location>
</feature>
<feature type="region of interest" description="Disordered" evidence="11">
    <location>
        <begin position="458"/>
        <end position="478"/>
    </location>
</feature>
<dbReference type="RefSeq" id="XP_054855634.1">
    <property type="nucleotide sequence ID" value="XM_054999659.1"/>
</dbReference>
<dbReference type="PANTHER" id="PTHR16795">
    <property type="entry name" value="LIMBIN/ELLIS-VAN CREVELD PROTEIN"/>
    <property type="match status" value="1"/>
</dbReference>
<evidence type="ECO:0000256" key="12">
    <source>
        <dbReference type="SAM" id="Phobius"/>
    </source>
</evidence>
<gene>
    <name evidence="15" type="primary">EVC2</name>
</gene>
<evidence type="ECO:0000256" key="9">
    <source>
        <dbReference type="ARBA" id="ARBA00023273"/>
    </source>
</evidence>
<feature type="chain" id="PRO_5041715799" evidence="13">
    <location>
        <begin position="34"/>
        <end position="1294"/>
    </location>
</feature>
<dbReference type="KEGG" id="emc:129343458"/>
<evidence type="ECO:0000256" key="2">
    <source>
        <dbReference type="ARBA" id="ARBA00004162"/>
    </source>
</evidence>
<reference evidence="15" key="1">
    <citation type="submission" date="2025-08" db="UniProtKB">
        <authorList>
            <consortium name="RefSeq"/>
        </authorList>
    </citation>
    <scope>IDENTIFICATION</scope>
    <source>
        <tissue evidence="15">Blood</tissue>
    </source>
</reference>
<evidence type="ECO:0000313" key="15">
    <source>
        <dbReference type="RefSeq" id="XP_054855634.1"/>
    </source>
</evidence>
<keyword evidence="9" id="KW-0966">Cell projection</keyword>
<protein>
    <submittedName>
        <fullName evidence="15">Limbin</fullName>
    </submittedName>
</protein>
<evidence type="ECO:0000256" key="13">
    <source>
        <dbReference type="SAM" id="SignalP"/>
    </source>
</evidence>
<dbReference type="CTD" id="132884"/>
<evidence type="ECO:0000256" key="4">
    <source>
        <dbReference type="ARBA" id="ARBA00022490"/>
    </source>
</evidence>
<evidence type="ECO:0000256" key="10">
    <source>
        <dbReference type="SAM" id="Coils"/>
    </source>
</evidence>
<evidence type="ECO:0000256" key="1">
    <source>
        <dbReference type="ARBA" id="ARBA00004120"/>
    </source>
</evidence>
<keyword evidence="10" id="KW-0175">Coiled coil</keyword>
<dbReference type="GO" id="GO:0098797">
    <property type="term" value="C:plasma membrane protein complex"/>
    <property type="evidence" value="ECO:0007669"/>
    <property type="project" value="TreeGrafter"/>
</dbReference>
<evidence type="ECO:0000256" key="11">
    <source>
        <dbReference type="SAM" id="MobiDB-lite"/>
    </source>
</evidence>
<dbReference type="GO" id="GO:0007224">
    <property type="term" value="P:smoothened signaling pathway"/>
    <property type="evidence" value="ECO:0007669"/>
    <property type="project" value="InterPro"/>
</dbReference>
<dbReference type="InterPro" id="IPR022076">
    <property type="entry name" value="Limbin"/>
</dbReference>
<evidence type="ECO:0000256" key="8">
    <source>
        <dbReference type="ARBA" id="ARBA00023212"/>
    </source>
</evidence>
<dbReference type="GeneID" id="129343458"/>
<name>A0AA97LHJ1_EUBMA</name>
<feature type="region of interest" description="Disordered" evidence="11">
    <location>
        <begin position="34"/>
        <end position="55"/>
    </location>
</feature>
<feature type="transmembrane region" description="Helical" evidence="12">
    <location>
        <begin position="294"/>
        <end position="315"/>
    </location>
</feature>
<keyword evidence="4" id="KW-0963">Cytoplasm</keyword>
<keyword evidence="13" id="KW-0732">Signal</keyword>
<feature type="region of interest" description="Disordered" evidence="11">
    <location>
        <begin position="1163"/>
        <end position="1184"/>
    </location>
</feature>
<dbReference type="Proteomes" id="UP001190640">
    <property type="component" value="Chromosome 15"/>
</dbReference>
<keyword evidence="3" id="KW-1003">Cell membrane</keyword>
<evidence type="ECO:0000256" key="5">
    <source>
        <dbReference type="ARBA" id="ARBA00022692"/>
    </source>
</evidence>
<feature type="region of interest" description="Disordered" evidence="11">
    <location>
        <begin position="886"/>
        <end position="907"/>
    </location>
</feature>
<dbReference type="InterPro" id="IPR026501">
    <property type="entry name" value="Limbin/EVC"/>
</dbReference>
<dbReference type="GO" id="GO:0060170">
    <property type="term" value="C:ciliary membrane"/>
    <property type="evidence" value="ECO:0007669"/>
    <property type="project" value="TreeGrafter"/>
</dbReference>
<dbReference type="Pfam" id="PF12297">
    <property type="entry name" value="EVC2_like"/>
    <property type="match status" value="1"/>
</dbReference>
<feature type="compositionally biased region" description="Polar residues" evidence="11">
    <location>
        <begin position="894"/>
        <end position="905"/>
    </location>
</feature>
<evidence type="ECO:0000313" key="14">
    <source>
        <dbReference type="Proteomes" id="UP001190640"/>
    </source>
</evidence>
<dbReference type="PANTHER" id="PTHR16795:SF14">
    <property type="entry name" value="LIMBIN"/>
    <property type="match status" value="1"/>
</dbReference>
<evidence type="ECO:0000256" key="6">
    <source>
        <dbReference type="ARBA" id="ARBA00022989"/>
    </source>
</evidence>
<keyword evidence="6 12" id="KW-1133">Transmembrane helix</keyword>
<keyword evidence="5 12" id="KW-0812">Transmembrane</keyword>
<comment type="subcellular location">
    <subcellularLocation>
        <location evidence="2">Cell membrane</location>
        <topology evidence="2">Single-pass membrane protein</topology>
    </subcellularLocation>
    <subcellularLocation>
        <location evidence="1">Cytoplasm</location>
        <location evidence="1">Cytoskeleton</location>
        <location evidence="1">Cilium basal body</location>
    </subcellularLocation>
</comment>
<keyword evidence="14" id="KW-1185">Reference proteome</keyword>